<evidence type="ECO:0000313" key="3">
    <source>
        <dbReference type="EMBL" id="CAP95910.1"/>
    </source>
</evidence>
<proteinExistence type="predicted"/>
<dbReference type="EMBL" id="AM920436">
    <property type="protein sequence ID" value="CAP95910.1"/>
    <property type="molecule type" value="Genomic_DNA"/>
</dbReference>
<accession>B6HI31</accession>
<sequence length="208" mass="23459">MPSGPHERAMESLQGSYLLHPGWFLLLLEFPFPGFKHPFPRSTSPSHSSFTQRHLINTSILSQFRNLLSRTTEMEDLDIDSFVLTRRFTPRKWTALLIRNKLELSTAKRNISTKVLADVVESLIGAAYVDGGIREAQACLHRILPEINLFTNNISPLILPQGKGVSNLINHHRLAGLLGYTFNDPAPCGVVESEDKPHSRTINLQRLR</sequence>
<dbReference type="VEuPathDB" id="FungiDB:PCH_Pc21g10130"/>
<feature type="domain" description="RNase III" evidence="2">
    <location>
        <begin position="114"/>
        <end position="132"/>
    </location>
</feature>
<dbReference type="STRING" id="500485.B6HI31"/>
<dbReference type="PROSITE" id="PS50142">
    <property type="entry name" value="RNASE_3_2"/>
    <property type="match status" value="1"/>
</dbReference>
<protein>
    <submittedName>
        <fullName evidence="3">Pc21g10130 protein</fullName>
    </submittedName>
</protein>
<dbReference type="GO" id="GO:0030422">
    <property type="term" value="P:siRNA processing"/>
    <property type="evidence" value="ECO:0007669"/>
    <property type="project" value="TreeGrafter"/>
</dbReference>
<dbReference type="GO" id="GO:0004525">
    <property type="term" value="F:ribonuclease III activity"/>
    <property type="evidence" value="ECO:0007669"/>
    <property type="project" value="InterPro"/>
</dbReference>
<dbReference type="SUPFAM" id="SSF69065">
    <property type="entry name" value="RNase III domain-like"/>
    <property type="match status" value="1"/>
</dbReference>
<dbReference type="GO" id="GO:0003723">
    <property type="term" value="F:RNA binding"/>
    <property type="evidence" value="ECO:0007669"/>
    <property type="project" value="TreeGrafter"/>
</dbReference>
<dbReference type="InterPro" id="IPR036389">
    <property type="entry name" value="RNase_III_sf"/>
</dbReference>
<dbReference type="HOGENOM" id="CLU_1321275_0_0_1"/>
<name>B6HI31_PENRW</name>
<evidence type="ECO:0000313" key="4">
    <source>
        <dbReference type="Proteomes" id="UP000000724"/>
    </source>
</evidence>
<dbReference type="Proteomes" id="UP000000724">
    <property type="component" value="Contig Pc00c21"/>
</dbReference>
<keyword evidence="1" id="KW-0378">Hydrolase</keyword>
<dbReference type="PANTHER" id="PTHR14950">
    <property type="entry name" value="DICER-RELATED"/>
    <property type="match status" value="1"/>
</dbReference>
<reference evidence="3 4" key="1">
    <citation type="journal article" date="2008" name="Nat. Biotechnol.">
        <title>Genome sequencing and analysis of the filamentous fungus Penicillium chrysogenum.</title>
        <authorList>
            <person name="van den Berg M.A."/>
            <person name="Albang R."/>
            <person name="Albermann K."/>
            <person name="Badger J.H."/>
            <person name="Daran J.-M."/>
            <person name="Driessen A.J.M."/>
            <person name="Garcia-Estrada C."/>
            <person name="Fedorova N.D."/>
            <person name="Harris D.M."/>
            <person name="Heijne W.H.M."/>
            <person name="Joardar V.S."/>
            <person name="Kiel J.A.K.W."/>
            <person name="Kovalchuk A."/>
            <person name="Martin J.F."/>
            <person name="Nierman W.C."/>
            <person name="Nijland J.G."/>
            <person name="Pronk J.T."/>
            <person name="Roubos J.A."/>
            <person name="van der Klei I.J."/>
            <person name="van Peij N.N.M.E."/>
            <person name="Veenhuis M."/>
            <person name="von Doehren H."/>
            <person name="Wagner C."/>
            <person name="Wortman J.R."/>
            <person name="Bovenberg R.A.L."/>
        </authorList>
    </citation>
    <scope>NUCLEOTIDE SEQUENCE [LARGE SCALE GENOMIC DNA]</scope>
    <source>
        <strain evidence="4">ATCC 28089 / DSM 1075 / NRRL 1951 / Wisconsin 54-1255</strain>
    </source>
</reference>
<organism evidence="3 4">
    <name type="scientific">Penicillium rubens (strain ATCC 28089 / DSM 1075 / NRRL 1951 / Wisconsin 54-1255)</name>
    <name type="common">Penicillium chrysogenum</name>
    <dbReference type="NCBI Taxonomy" id="500485"/>
    <lineage>
        <taxon>Eukaryota</taxon>
        <taxon>Fungi</taxon>
        <taxon>Dikarya</taxon>
        <taxon>Ascomycota</taxon>
        <taxon>Pezizomycotina</taxon>
        <taxon>Eurotiomycetes</taxon>
        <taxon>Eurotiomycetidae</taxon>
        <taxon>Eurotiales</taxon>
        <taxon>Aspergillaceae</taxon>
        <taxon>Penicillium</taxon>
        <taxon>Penicillium chrysogenum species complex</taxon>
    </lineage>
</organism>
<dbReference type="Gene3D" id="1.10.1520.10">
    <property type="entry name" value="Ribonuclease III domain"/>
    <property type="match status" value="1"/>
</dbReference>
<dbReference type="OrthoDB" id="416741at2759"/>
<dbReference type="PANTHER" id="PTHR14950:SF37">
    <property type="entry name" value="ENDORIBONUCLEASE DICER"/>
    <property type="match status" value="1"/>
</dbReference>
<dbReference type="GO" id="GO:0005634">
    <property type="term" value="C:nucleus"/>
    <property type="evidence" value="ECO:0007669"/>
    <property type="project" value="TreeGrafter"/>
</dbReference>
<dbReference type="GO" id="GO:0005737">
    <property type="term" value="C:cytoplasm"/>
    <property type="evidence" value="ECO:0007669"/>
    <property type="project" value="TreeGrafter"/>
</dbReference>
<dbReference type="BioCyc" id="PCHR:PC21G10130-MONOMER"/>
<gene>
    <name evidence="3" type="ORF">Pc21g10130</name>
    <name evidence="3" type="ORF">PCH_Pc21g10130</name>
</gene>
<dbReference type="OMA" id="FNDPAPC"/>
<evidence type="ECO:0000256" key="1">
    <source>
        <dbReference type="ARBA" id="ARBA00022801"/>
    </source>
</evidence>
<dbReference type="InterPro" id="IPR000999">
    <property type="entry name" value="RNase_III_dom"/>
</dbReference>
<dbReference type="Pfam" id="PF00636">
    <property type="entry name" value="Ribonuclease_3"/>
    <property type="match status" value="1"/>
</dbReference>
<evidence type="ECO:0000259" key="2">
    <source>
        <dbReference type="PROSITE" id="PS50142"/>
    </source>
</evidence>
<keyword evidence="4" id="KW-1185">Reference proteome</keyword>
<dbReference type="AlphaFoldDB" id="B6HI31"/>